<evidence type="ECO:0000313" key="4">
    <source>
        <dbReference type="Proteomes" id="UP001138500"/>
    </source>
</evidence>
<dbReference type="Proteomes" id="UP001138500">
    <property type="component" value="Unassembled WGS sequence"/>
</dbReference>
<feature type="compositionally biased region" description="Polar residues" evidence="1">
    <location>
        <begin position="167"/>
        <end position="176"/>
    </location>
</feature>
<reference evidence="3 4" key="1">
    <citation type="journal article" date="2018" name="IMA Fungus">
        <title>IMA Genome-F 10: Nine draft genome sequences of Claviceps purpurea s.lat., including C. arundinis, C. humidiphila, and C. cf. spartinae, pseudomolecules for the pitch canker pathogen Fusarium circinatum, draft genome of Davidsoniella eucalypti, Grosmannia galeiformis, Quambalaria eucalypti, and Teratosphaeria destructans.</title>
        <authorList>
            <person name="Wingfield B.D."/>
            <person name="Liu M."/>
            <person name="Nguyen H.D."/>
            <person name="Lane F.A."/>
            <person name="Morgan S.W."/>
            <person name="De Vos L."/>
            <person name="Wilken P.M."/>
            <person name="Duong T.A."/>
            <person name="Aylward J."/>
            <person name="Coetzee M.P."/>
            <person name="Dadej K."/>
            <person name="De Beer Z.W."/>
            <person name="Findlay W."/>
            <person name="Havenga M."/>
            <person name="Kolarik M."/>
            <person name="Menzies J.G."/>
            <person name="Naidoo K."/>
            <person name="Pochopski O."/>
            <person name="Shoukouhi P."/>
            <person name="Santana Q.C."/>
            <person name="Seifert K.A."/>
            <person name="Soal N."/>
            <person name="Steenkamp E.T."/>
            <person name="Tatham C.T."/>
            <person name="van der Nest M.A."/>
            <person name="Wingfield M.J."/>
        </authorList>
    </citation>
    <scope>NUCLEOTIDE SEQUENCE [LARGE SCALE GENOMIC DNA]</scope>
    <source>
        <strain evidence="3">CMW44962</strain>
    </source>
</reference>
<organism evidence="3 4">
    <name type="scientific">Teratosphaeria destructans</name>
    <dbReference type="NCBI Taxonomy" id="418781"/>
    <lineage>
        <taxon>Eukaryota</taxon>
        <taxon>Fungi</taxon>
        <taxon>Dikarya</taxon>
        <taxon>Ascomycota</taxon>
        <taxon>Pezizomycotina</taxon>
        <taxon>Dothideomycetes</taxon>
        <taxon>Dothideomycetidae</taxon>
        <taxon>Mycosphaerellales</taxon>
        <taxon>Teratosphaeriaceae</taxon>
        <taxon>Teratosphaeria</taxon>
    </lineage>
</organism>
<feature type="compositionally biased region" description="Basic and acidic residues" evidence="1">
    <location>
        <begin position="181"/>
        <end position="203"/>
    </location>
</feature>
<accession>A0A9W7SIE2</accession>
<feature type="region of interest" description="Disordered" evidence="1">
    <location>
        <begin position="140"/>
        <end position="203"/>
    </location>
</feature>
<feature type="transmembrane region" description="Helical" evidence="2">
    <location>
        <begin position="106"/>
        <end position="129"/>
    </location>
</feature>
<evidence type="ECO:0000313" key="3">
    <source>
        <dbReference type="EMBL" id="KAH9810118.1"/>
    </source>
</evidence>
<evidence type="ECO:0000256" key="2">
    <source>
        <dbReference type="SAM" id="Phobius"/>
    </source>
</evidence>
<keyword evidence="2" id="KW-1133">Transmembrane helix</keyword>
<evidence type="ECO:0000256" key="1">
    <source>
        <dbReference type="SAM" id="MobiDB-lite"/>
    </source>
</evidence>
<sequence length="203" mass="21744">MPKDEGMGLTVCDTVTDVWTCGINVSACVDNDEVDMFTMQGGNNIILRDYHAAGLEGGSEIAMRVPPLTNFTASAANVSGNPSSTALAAATTTVHSRGGQFTAGDVAGAAVGDGVPLLVALSVSFFVLWSMRRKIRRLEASQKAPQQRPQYATGQLYDQPQHDPMAQYTSASQQTPYADHPVSEIDTEHRTLELESKPVSERT</sequence>
<reference evidence="3 4" key="2">
    <citation type="journal article" date="2021" name="Curr. Genet.">
        <title>Genetic response to nitrogen starvation in the aggressive Eucalyptus foliar pathogen Teratosphaeria destructans.</title>
        <authorList>
            <person name="Havenga M."/>
            <person name="Wingfield B.D."/>
            <person name="Wingfield M.J."/>
            <person name="Dreyer L.L."/>
            <person name="Roets F."/>
            <person name="Aylward J."/>
        </authorList>
    </citation>
    <scope>NUCLEOTIDE SEQUENCE [LARGE SCALE GENOMIC DNA]</scope>
    <source>
        <strain evidence="3">CMW44962</strain>
    </source>
</reference>
<feature type="compositionally biased region" description="Polar residues" evidence="1">
    <location>
        <begin position="143"/>
        <end position="158"/>
    </location>
</feature>
<protein>
    <submittedName>
        <fullName evidence="3">Uncharacterized protein</fullName>
    </submittedName>
</protein>
<proteinExistence type="predicted"/>
<dbReference type="AlphaFoldDB" id="A0A9W7SIE2"/>
<keyword evidence="4" id="KW-1185">Reference proteome</keyword>
<comment type="caution">
    <text evidence="3">The sequence shown here is derived from an EMBL/GenBank/DDBJ whole genome shotgun (WGS) entry which is preliminary data.</text>
</comment>
<dbReference type="EMBL" id="RIBY02002533">
    <property type="protein sequence ID" value="KAH9810118.1"/>
    <property type="molecule type" value="Genomic_DNA"/>
</dbReference>
<name>A0A9W7SIE2_9PEZI</name>
<keyword evidence="2" id="KW-0472">Membrane</keyword>
<keyword evidence="2" id="KW-0812">Transmembrane</keyword>
<gene>
    <name evidence="3" type="ORF">Tdes44962_MAKER01092</name>
</gene>